<gene>
    <name evidence="1" type="ORF">FNH06_38460</name>
</gene>
<dbReference type="EMBL" id="VJZA01000149">
    <property type="protein sequence ID" value="TVT13938.1"/>
    <property type="molecule type" value="Genomic_DNA"/>
</dbReference>
<name>A0A557ZPM1_9PSEU</name>
<keyword evidence="2" id="KW-1185">Reference proteome</keyword>
<reference evidence="1 2" key="1">
    <citation type="submission" date="2019-07" db="EMBL/GenBank/DDBJ databases">
        <title>New species of Amycolatopsis and Streptomyces.</title>
        <authorList>
            <person name="Duangmal K."/>
            <person name="Teo W.F.A."/>
            <person name="Lipun K."/>
        </authorList>
    </citation>
    <scope>NUCLEOTIDE SEQUENCE [LARGE SCALE GENOMIC DNA]</scope>
    <source>
        <strain evidence="1 2">JCM 30562</strain>
    </source>
</reference>
<accession>A0A557ZPM1</accession>
<sequence length="299" mass="33252">MFWVRGVGDFFAADDAYMVRDSVVTDAARQLATRLGITTLTSADLDRLEELHPSELSLDAAPLSHLFEVSAATKVLAAFTGLDKRLKPLLDYREFGYWLYDDYRNLMQMVEHLRACADQLDPRNPRHLALVLDLTWLYLVSLCHTIHAIRSAHVSDPDRGLQEYLFGGVVGLREKEQLSGLLASLREGGALPADVNVDPLPAYYPKLRELITRVMRRPDRVLPALRLLEVLTTVTALAQRVEPADLGSLHEDLAAKQAADIVQYLVTTTGLDKGFLARARSLLFGEPVPGTPQQTTIPI</sequence>
<dbReference type="OrthoDB" id="5138733at2"/>
<dbReference type="AlphaFoldDB" id="A0A557ZPM1"/>
<evidence type="ECO:0000313" key="1">
    <source>
        <dbReference type="EMBL" id="TVT13938.1"/>
    </source>
</evidence>
<organism evidence="1 2">
    <name type="scientific">Amycolatopsis acidiphila</name>
    <dbReference type="NCBI Taxonomy" id="715473"/>
    <lineage>
        <taxon>Bacteria</taxon>
        <taxon>Bacillati</taxon>
        <taxon>Actinomycetota</taxon>
        <taxon>Actinomycetes</taxon>
        <taxon>Pseudonocardiales</taxon>
        <taxon>Pseudonocardiaceae</taxon>
        <taxon>Amycolatopsis</taxon>
    </lineage>
</organism>
<dbReference type="Proteomes" id="UP000318578">
    <property type="component" value="Unassembled WGS sequence"/>
</dbReference>
<evidence type="ECO:0000313" key="2">
    <source>
        <dbReference type="Proteomes" id="UP000318578"/>
    </source>
</evidence>
<protein>
    <submittedName>
        <fullName evidence="1">Uncharacterized protein</fullName>
    </submittedName>
</protein>
<dbReference type="RefSeq" id="WP_144645995.1">
    <property type="nucleotide sequence ID" value="NZ_BNAX01000049.1"/>
</dbReference>
<comment type="caution">
    <text evidence="1">The sequence shown here is derived from an EMBL/GenBank/DDBJ whole genome shotgun (WGS) entry which is preliminary data.</text>
</comment>
<proteinExistence type="predicted"/>